<keyword evidence="2" id="KW-1185">Reference proteome</keyword>
<feature type="transmembrane region" description="Helical" evidence="1">
    <location>
        <begin position="103"/>
        <end position="124"/>
    </location>
</feature>
<feature type="transmembrane region" description="Helical" evidence="1">
    <location>
        <begin position="12"/>
        <end position="38"/>
    </location>
</feature>
<reference evidence="3" key="1">
    <citation type="submission" date="2025-08" db="UniProtKB">
        <authorList>
            <consortium name="RefSeq"/>
        </authorList>
    </citation>
    <scope>IDENTIFICATION</scope>
    <source>
        <tissue evidence="3">Whole body</tissue>
    </source>
</reference>
<evidence type="ECO:0000313" key="2">
    <source>
        <dbReference type="Proteomes" id="UP001652626"/>
    </source>
</evidence>
<sequence>MKYMDKLPTVISCCFCCFLRAGTVMIAIFSFISGLIFAPNVSHTKGFWNMDPVLSYHSAATEHTIQIILGVVSIMLCLVSVMLLVGAICNIPMLILIYQWGALLYSATVFLLLFILAVFCFFVHSNCVLAGAALCALMVCEVLVTLYFLIVANSLRMSLKYAESDDVFY</sequence>
<protein>
    <submittedName>
        <fullName evidence="3">Uncharacterized protein LOC113404865</fullName>
    </submittedName>
</protein>
<accession>A0A8B8IX40</accession>
<keyword evidence="1" id="KW-0812">Transmembrane</keyword>
<organism evidence="2 3">
    <name type="scientific">Vanessa tameamea</name>
    <name type="common">Kamehameha butterfly</name>
    <dbReference type="NCBI Taxonomy" id="334116"/>
    <lineage>
        <taxon>Eukaryota</taxon>
        <taxon>Metazoa</taxon>
        <taxon>Ecdysozoa</taxon>
        <taxon>Arthropoda</taxon>
        <taxon>Hexapoda</taxon>
        <taxon>Insecta</taxon>
        <taxon>Pterygota</taxon>
        <taxon>Neoptera</taxon>
        <taxon>Endopterygota</taxon>
        <taxon>Lepidoptera</taxon>
        <taxon>Glossata</taxon>
        <taxon>Ditrysia</taxon>
        <taxon>Papilionoidea</taxon>
        <taxon>Nymphalidae</taxon>
        <taxon>Nymphalinae</taxon>
        <taxon>Vanessa</taxon>
    </lineage>
</organism>
<gene>
    <name evidence="3" type="primary">LOC113404865</name>
</gene>
<dbReference type="GeneID" id="113404865"/>
<keyword evidence="1" id="KW-1133">Transmembrane helix</keyword>
<evidence type="ECO:0000313" key="3">
    <source>
        <dbReference type="RefSeq" id="XP_026501720.2"/>
    </source>
</evidence>
<proteinExistence type="predicted"/>
<feature type="transmembrane region" description="Helical" evidence="1">
    <location>
        <begin position="65"/>
        <end position="91"/>
    </location>
</feature>
<dbReference type="OrthoDB" id="7455636at2759"/>
<dbReference type="AlphaFoldDB" id="A0A8B8IX40"/>
<feature type="transmembrane region" description="Helical" evidence="1">
    <location>
        <begin position="130"/>
        <end position="150"/>
    </location>
</feature>
<evidence type="ECO:0000256" key="1">
    <source>
        <dbReference type="SAM" id="Phobius"/>
    </source>
</evidence>
<keyword evidence="1" id="KW-0472">Membrane</keyword>
<dbReference type="RefSeq" id="XP_026501720.2">
    <property type="nucleotide sequence ID" value="XM_026645935.2"/>
</dbReference>
<dbReference type="Proteomes" id="UP001652626">
    <property type="component" value="Chromosome 24"/>
</dbReference>
<name>A0A8B8IX40_VANTA</name>
<dbReference type="OMA" id="LILIYQW"/>